<dbReference type="PANTHER" id="PTHR43270">
    <property type="entry name" value="BETA-ALA-HIS DIPEPTIDASE"/>
    <property type="match status" value="1"/>
</dbReference>
<dbReference type="Gene3D" id="3.40.630.10">
    <property type="entry name" value="Zn peptidases"/>
    <property type="match status" value="1"/>
</dbReference>
<keyword evidence="3 5" id="KW-0378">Hydrolase</keyword>
<dbReference type="InterPro" id="IPR002933">
    <property type="entry name" value="Peptidase_M20"/>
</dbReference>
<dbReference type="AlphaFoldDB" id="A0A4P6V3N3"/>
<evidence type="ECO:0000313" key="5">
    <source>
        <dbReference type="EMBL" id="QBK31835.1"/>
    </source>
</evidence>
<dbReference type="GeneID" id="90768659"/>
<dbReference type="GO" id="GO:0008233">
    <property type="term" value="F:peptidase activity"/>
    <property type="evidence" value="ECO:0007669"/>
    <property type="project" value="UniProtKB-KW"/>
</dbReference>
<dbReference type="GO" id="GO:0006508">
    <property type="term" value="P:proteolysis"/>
    <property type="evidence" value="ECO:0007669"/>
    <property type="project" value="UniProtKB-KW"/>
</dbReference>
<organism evidence="5 6">
    <name type="scientific">Roseitalea porphyridii</name>
    <dbReference type="NCBI Taxonomy" id="1852022"/>
    <lineage>
        <taxon>Bacteria</taxon>
        <taxon>Pseudomonadati</taxon>
        <taxon>Pseudomonadota</taxon>
        <taxon>Alphaproteobacteria</taxon>
        <taxon>Hyphomicrobiales</taxon>
        <taxon>Ahrensiaceae</taxon>
        <taxon>Roseitalea</taxon>
    </lineage>
</organism>
<reference evidence="5 6" key="1">
    <citation type="journal article" date="2017" name="Int. J. Syst. Evol. Microbiol.">
        <title>Roseitalea porphyridii gen. nov., sp. nov., isolated from a red alga, and reclassification of Hoeflea suaedae Chung et al. 2013 as Pseudohoeflea suaedae gen. nov., comb. nov.</title>
        <authorList>
            <person name="Hyeon J.W."/>
            <person name="Jeong S.E."/>
            <person name="Baek K."/>
            <person name="Jeon C.O."/>
        </authorList>
    </citation>
    <scope>NUCLEOTIDE SEQUENCE [LARGE SCALE GENOMIC DNA]</scope>
    <source>
        <strain evidence="5 6">MA7-20</strain>
    </source>
</reference>
<keyword evidence="2" id="KW-0479">Metal-binding</keyword>
<dbReference type="Proteomes" id="UP000293719">
    <property type="component" value="Chromosome"/>
</dbReference>
<dbReference type="NCBIfam" id="NF006579">
    <property type="entry name" value="PRK09104.1"/>
    <property type="match status" value="1"/>
</dbReference>
<dbReference type="EMBL" id="CP036532">
    <property type="protein sequence ID" value="QBK31835.1"/>
    <property type="molecule type" value="Genomic_DNA"/>
</dbReference>
<dbReference type="InterPro" id="IPR011650">
    <property type="entry name" value="Peptidase_M20_dimer"/>
</dbReference>
<dbReference type="NCBIfam" id="NF005914">
    <property type="entry name" value="PRK07907.1"/>
    <property type="match status" value="1"/>
</dbReference>
<dbReference type="KEGG" id="rpod:E0E05_15230"/>
<evidence type="ECO:0000256" key="3">
    <source>
        <dbReference type="ARBA" id="ARBA00022801"/>
    </source>
</evidence>
<gene>
    <name evidence="5" type="ORF">E0E05_15230</name>
</gene>
<name>A0A4P6V3N3_9HYPH</name>
<keyword evidence="1" id="KW-0645">Protease</keyword>
<dbReference type="OrthoDB" id="9761532at2"/>
<dbReference type="InterPro" id="IPR051458">
    <property type="entry name" value="Cyt/Met_Dipeptidase"/>
</dbReference>
<proteinExistence type="predicted"/>
<evidence type="ECO:0000259" key="4">
    <source>
        <dbReference type="Pfam" id="PF07687"/>
    </source>
</evidence>
<dbReference type="Pfam" id="PF07687">
    <property type="entry name" value="M20_dimer"/>
    <property type="match status" value="1"/>
</dbReference>
<keyword evidence="6" id="KW-1185">Reference proteome</keyword>
<dbReference type="Gene3D" id="3.30.70.360">
    <property type="match status" value="1"/>
</dbReference>
<feature type="domain" description="Peptidase M20 dimerisation" evidence="4">
    <location>
        <begin position="205"/>
        <end position="363"/>
    </location>
</feature>
<dbReference type="PANTHER" id="PTHR43270:SF12">
    <property type="entry name" value="SUCCINYL-DIAMINOPIMELATE DESUCCINYLASE"/>
    <property type="match status" value="1"/>
</dbReference>
<dbReference type="RefSeq" id="WP_131617485.1">
    <property type="nucleotide sequence ID" value="NZ_CP036532.1"/>
</dbReference>
<evidence type="ECO:0000256" key="1">
    <source>
        <dbReference type="ARBA" id="ARBA00022670"/>
    </source>
</evidence>
<dbReference type="SUPFAM" id="SSF53187">
    <property type="entry name" value="Zn-dependent exopeptidases"/>
    <property type="match status" value="1"/>
</dbReference>
<evidence type="ECO:0000256" key="2">
    <source>
        <dbReference type="ARBA" id="ARBA00022723"/>
    </source>
</evidence>
<protein>
    <submittedName>
        <fullName evidence="5">M20/M25/M40 family metallo-hydrolase</fullName>
    </submittedName>
</protein>
<evidence type="ECO:0000313" key="6">
    <source>
        <dbReference type="Proteomes" id="UP000293719"/>
    </source>
</evidence>
<dbReference type="GO" id="GO:0046872">
    <property type="term" value="F:metal ion binding"/>
    <property type="evidence" value="ECO:0007669"/>
    <property type="project" value="UniProtKB-KW"/>
</dbReference>
<accession>A0A4P6V3N3</accession>
<dbReference type="Pfam" id="PF01546">
    <property type="entry name" value="Peptidase_M20"/>
    <property type="match status" value="1"/>
</dbReference>
<sequence length="467" mass="50664">MTATDLDLQPVLERLDTSVDDSVERLFALLRIRSISTDPAYREECRSAAQWLVDDLTSIGFDASVRDTQGHPMVVAHHEGPEGAPHVLFYGHYDVQPVDPIELWEDDPFAPALKQRDGTTVITGRGASDDKGQLMTFVEACRAYKAVHGALPCRVTILFEGEEESGSPSLKPFLEANAEELKAEVALVCDTSMWDRQTPAISGSLRGLVGEEITVSAADRDLHSGHYGGAAANPIHILTRILADMHDETGRVTIPHFYDGVEEVPAQQLESWKALGMTDEQFLGEIDLKHPAGEKGRSVLELTWARPTAEVNGITGGYTGDGFKTVIAAKASAKVSFRLVAGQEPQAIRDNFRAFVRERVPADCRIDFADHGASPANILAADSPAVIAAKTTLSDEWPKPAAVIGMGGSIPIVGDFKTMLGMDSLLVGFALSDDRIHSPNEKYELTSFAKGQRSWARILDALARHDG</sequence>